<name>A0A2X2SNJ4_CAPOC</name>
<feature type="region of interest" description="Disordered" evidence="1">
    <location>
        <begin position="31"/>
        <end position="53"/>
    </location>
</feature>
<sequence>MPEILIINFAKGASRTGKNFGKVYTSKSDTAELPKGNGRFQKRDERNFGEKRL</sequence>
<dbReference type="EMBL" id="UAVS01000006">
    <property type="protein sequence ID" value="SQA94732.1"/>
    <property type="molecule type" value="Genomic_DNA"/>
</dbReference>
<evidence type="ECO:0000313" key="2">
    <source>
        <dbReference type="EMBL" id="SQA94732.1"/>
    </source>
</evidence>
<dbReference type="AlphaFoldDB" id="A0A2X2SNJ4"/>
<protein>
    <submittedName>
        <fullName evidence="2">Uncharacterized protein</fullName>
    </submittedName>
</protein>
<reference evidence="2 3" key="1">
    <citation type="submission" date="2018-06" db="EMBL/GenBank/DDBJ databases">
        <authorList>
            <consortium name="Pathogen Informatics"/>
            <person name="Doyle S."/>
        </authorList>
    </citation>
    <scope>NUCLEOTIDE SEQUENCE [LARGE SCALE GENOMIC DNA]</scope>
    <source>
        <strain evidence="2 3">NCTC11545</strain>
    </source>
</reference>
<feature type="compositionally biased region" description="Basic and acidic residues" evidence="1">
    <location>
        <begin position="41"/>
        <end position="53"/>
    </location>
</feature>
<organism evidence="2 3">
    <name type="scientific">Capnocytophaga ochracea</name>
    <dbReference type="NCBI Taxonomy" id="1018"/>
    <lineage>
        <taxon>Bacteria</taxon>
        <taxon>Pseudomonadati</taxon>
        <taxon>Bacteroidota</taxon>
        <taxon>Flavobacteriia</taxon>
        <taxon>Flavobacteriales</taxon>
        <taxon>Flavobacteriaceae</taxon>
        <taxon>Capnocytophaga</taxon>
    </lineage>
</organism>
<dbReference type="Proteomes" id="UP000250169">
    <property type="component" value="Unassembled WGS sequence"/>
</dbReference>
<evidence type="ECO:0000256" key="1">
    <source>
        <dbReference type="SAM" id="MobiDB-lite"/>
    </source>
</evidence>
<evidence type="ECO:0000313" key="3">
    <source>
        <dbReference type="Proteomes" id="UP000250169"/>
    </source>
</evidence>
<gene>
    <name evidence="2" type="ORF">NCTC11545_01924</name>
</gene>
<accession>A0A2X2SNJ4</accession>
<proteinExistence type="predicted"/>